<feature type="coiled-coil region" evidence="1">
    <location>
        <begin position="6"/>
        <end position="46"/>
    </location>
</feature>
<keyword evidence="1" id="KW-0175">Coiled coil</keyword>
<name>A0A9W4SHB1_9GLOM</name>
<accession>A0A9W4SHB1</accession>
<dbReference type="AlphaFoldDB" id="A0A9W4SHB1"/>
<protein>
    <submittedName>
        <fullName evidence="2">8668_t:CDS:1</fullName>
    </submittedName>
</protein>
<comment type="caution">
    <text evidence="2">The sequence shown here is derived from an EMBL/GenBank/DDBJ whole genome shotgun (WGS) entry which is preliminary data.</text>
</comment>
<reference evidence="2" key="1">
    <citation type="submission" date="2022-08" db="EMBL/GenBank/DDBJ databases">
        <authorList>
            <person name="Kallberg Y."/>
            <person name="Tangrot J."/>
            <person name="Rosling A."/>
        </authorList>
    </citation>
    <scope>NUCLEOTIDE SEQUENCE</scope>
    <source>
        <strain evidence="2">Wild A</strain>
    </source>
</reference>
<evidence type="ECO:0000256" key="1">
    <source>
        <dbReference type="SAM" id="Coils"/>
    </source>
</evidence>
<evidence type="ECO:0000313" key="2">
    <source>
        <dbReference type="EMBL" id="CAI2168525.1"/>
    </source>
</evidence>
<evidence type="ECO:0000313" key="3">
    <source>
        <dbReference type="Proteomes" id="UP001153678"/>
    </source>
</evidence>
<keyword evidence="3" id="KW-1185">Reference proteome</keyword>
<dbReference type="Proteomes" id="UP001153678">
    <property type="component" value="Unassembled WGS sequence"/>
</dbReference>
<dbReference type="EMBL" id="CAMKVN010000495">
    <property type="protein sequence ID" value="CAI2168525.1"/>
    <property type="molecule type" value="Genomic_DNA"/>
</dbReference>
<feature type="non-terminal residue" evidence="2">
    <location>
        <position position="47"/>
    </location>
</feature>
<proteinExistence type="predicted"/>
<gene>
    <name evidence="2" type="ORF">FWILDA_LOCUS3626</name>
</gene>
<sequence length="47" mass="5733">MSQQKKKCVKKKYELQENELDFKKQKADQELAIEKDKLELKNLEHKQ</sequence>
<organism evidence="2 3">
    <name type="scientific">Funneliformis geosporum</name>
    <dbReference type="NCBI Taxonomy" id="1117311"/>
    <lineage>
        <taxon>Eukaryota</taxon>
        <taxon>Fungi</taxon>
        <taxon>Fungi incertae sedis</taxon>
        <taxon>Mucoromycota</taxon>
        <taxon>Glomeromycotina</taxon>
        <taxon>Glomeromycetes</taxon>
        <taxon>Glomerales</taxon>
        <taxon>Glomeraceae</taxon>
        <taxon>Funneliformis</taxon>
    </lineage>
</organism>